<dbReference type="InterPro" id="IPR036390">
    <property type="entry name" value="WH_DNA-bd_sf"/>
</dbReference>
<protein>
    <submittedName>
        <fullName evidence="3">ADP-ribose pyrophosphatase</fullName>
    </submittedName>
</protein>
<feature type="region of interest" description="Disordered" evidence="1">
    <location>
        <begin position="241"/>
        <end position="261"/>
    </location>
</feature>
<dbReference type="STRING" id="882082.SaccyDRAFT_1262"/>
<dbReference type="Gene3D" id="3.90.79.10">
    <property type="entry name" value="Nucleoside Triphosphate Pyrophosphohydrolase"/>
    <property type="match status" value="1"/>
</dbReference>
<dbReference type="Pfam" id="PF00293">
    <property type="entry name" value="NUDIX"/>
    <property type="match status" value="1"/>
</dbReference>
<dbReference type="SUPFAM" id="SSF55811">
    <property type="entry name" value="Nudix"/>
    <property type="match status" value="1"/>
</dbReference>
<evidence type="ECO:0000259" key="2">
    <source>
        <dbReference type="PROSITE" id="PS51462"/>
    </source>
</evidence>
<dbReference type="InterPro" id="IPR015797">
    <property type="entry name" value="NUDIX_hydrolase-like_dom_sf"/>
</dbReference>
<dbReference type="RefSeq" id="WP_005454578.1">
    <property type="nucleotide sequence ID" value="NZ_CM001440.1"/>
</dbReference>
<evidence type="ECO:0000313" key="4">
    <source>
        <dbReference type="Proteomes" id="UP000002791"/>
    </source>
</evidence>
<dbReference type="InterPro" id="IPR000086">
    <property type="entry name" value="NUDIX_hydrolase_dom"/>
</dbReference>
<dbReference type="PROSITE" id="PS51462">
    <property type="entry name" value="NUDIX"/>
    <property type="match status" value="1"/>
</dbReference>
<gene>
    <name evidence="3" type="ORF">SaccyDRAFT_1262</name>
</gene>
<organism evidence="3 4">
    <name type="scientific">Saccharomonospora cyanea NA-134</name>
    <dbReference type="NCBI Taxonomy" id="882082"/>
    <lineage>
        <taxon>Bacteria</taxon>
        <taxon>Bacillati</taxon>
        <taxon>Actinomycetota</taxon>
        <taxon>Actinomycetes</taxon>
        <taxon>Pseudonocardiales</taxon>
        <taxon>Pseudonocardiaceae</taxon>
        <taxon>Saccharomonospora</taxon>
    </lineage>
</organism>
<evidence type="ECO:0000256" key="1">
    <source>
        <dbReference type="SAM" id="MobiDB-lite"/>
    </source>
</evidence>
<dbReference type="Proteomes" id="UP000002791">
    <property type="component" value="Chromosome"/>
</dbReference>
<dbReference type="EMBL" id="CM001440">
    <property type="protein sequence ID" value="EHR60171.1"/>
    <property type="molecule type" value="Genomic_DNA"/>
</dbReference>
<proteinExistence type="predicted"/>
<dbReference type="PANTHER" id="PTHR43736:SF4">
    <property type="entry name" value="SLR1690 PROTEIN"/>
    <property type="match status" value="1"/>
</dbReference>
<accession>H5XCF6</accession>
<dbReference type="InterPro" id="IPR036388">
    <property type="entry name" value="WH-like_DNA-bd_sf"/>
</dbReference>
<sequence length="261" mass="28317">MHSHINSSNPLAHEVLAAVLQVRYATPPGTGTGGDGPTSLRVLLWRRALDPHIGRWSLPGGRLRPDEDAETSIRRQLAEKVDVKTLSHVEQLAVFSAPDRVPGPRVVATAFLGLIPSDVDPVVPEDTTWHDVEALPRTAFDHSDIVLAARERLRAKLSYTNLGFALAPREFTISALRDLYSAALGYAISATNLQRVLSRRGVLVPTGRTAPPGRAGGRPAALYRFTHRDLRVTDAFAVFRPPASTSGRRPRTRGAAAKPVT</sequence>
<evidence type="ECO:0000313" key="3">
    <source>
        <dbReference type="EMBL" id="EHR60171.1"/>
    </source>
</evidence>
<dbReference type="PANTHER" id="PTHR43736">
    <property type="entry name" value="ADP-RIBOSE PYROPHOSPHATASE"/>
    <property type="match status" value="1"/>
</dbReference>
<dbReference type="Gene3D" id="1.10.10.10">
    <property type="entry name" value="Winged helix-like DNA-binding domain superfamily/Winged helix DNA-binding domain"/>
    <property type="match status" value="1"/>
</dbReference>
<name>H5XCF6_9PSEU</name>
<dbReference type="CDD" id="cd18873">
    <property type="entry name" value="NUDIX_NadM_like"/>
    <property type="match status" value="1"/>
</dbReference>
<feature type="domain" description="Nudix hydrolase" evidence="2">
    <location>
        <begin position="11"/>
        <end position="153"/>
    </location>
</feature>
<reference evidence="3 4" key="1">
    <citation type="submission" date="2011-11" db="EMBL/GenBank/DDBJ databases">
        <title>The Noncontiguous Finished sequence of Saccharomonospora cyanea NA-134.</title>
        <authorList>
            <consortium name="US DOE Joint Genome Institute"/>
            <person name="Lucas S."/>
            <person name="Han J."/>
            <person name="Lapidus A."/>
            <person name="Cheng J.-F."/>
            <person name="Goodwin L."/>
            <person name="Pitluck S."/>
            <person name="Peters L."/>
            <person name="Ovchinnikova G."/>
            <person name="Lu M."/>
            <person name="Detter J.C."/>
            <person name="Han C."/>
            <person name="Tapia R."/>
            <person name="Land M."/>
            <person name="Hauser L."/>
            <person name="Kyrpides N."/>
            <person name="Ivanova N."/>
            <person name="Pagani I."/>
            <person name="Brambilla E.-M."/>
            <person name="Klenk H.-P."/>
            <person name="Woyke T."/>
        </authorList>
    </citation>
    <scope>NUCLEOTIDE SEQUENCE [LARGE SCALE GENOMIC DNA]</scope>
    <source>
        <strain evidence="3 4">NA-134</strain>
    </source>
</reference>
<dbReference type="Pfam" id="PF21906">
    <property type="entry name" value="WHD_NrtR"/>
    <property type="match status" value="1"/>
</dbReference>
<keyword evidence="4" id="KW-1185">Reference proteome</keyword>
<dbReference type="InterPro" id="IPR054105">
    <property type="entry name" value="WHD_NrtR"/>
</dbReference>
<dbReference type="SUPFAM" id="SSF46785">
    <property type="entry name" value="Winged helix' DNA-binding domain"/>
    <property type="match status" value="1"/>
</dbReference>
<dbReference type="AlphaFoldDB" id="H5XCF6"/>
<dbReference type="eggNOG" id="COG1051">
    <property type="taxonomic scope" value="Bacteria"/>
</dbReference>
<dbReference type="HOGENOM" id="CLU_037162_3_2_11"/>